<dbReference type="EMBL" id="UOEO01000181">
    <property type="protein sequence ID" value="VAW21697.1"/>
    <property type="molecule type" value="Genomic_DNA"/>
</dbReference>
<dbReference type="Pfam" id="PF03372">
    <property type="entry name" value="Exo_endo_phos"/>
    <property type="match status" value="1"/>
</dbReference>
<dbReference type="InterPro" id="IPR005135">
    <property type="entry name" value="Endo/exonuclease/phosphatase"/>
</dbReference>
<dbReference type="AlphaFoldDB" id="A0A3B0U880"/>
<evidence type="ECO:0000259" key="1">
    <source>
        <dbReference type="Pfam" id="PF03372"/>
    </source>
</evidence>
<sequence>MNSLKIVSWNLLYRRGAAVCDVAVMIEKERPDLFLMQEATEDIDNLSSISGGRFYKLPWKGKTYSLALWAPGGEIRTRALELPFSRLPGKFPPRVAQLVDLGNVTIANVHLSHGQLLNRRQLRAIARAVDGPLAIIGDFNALGPLVMRGFKDVGPRRITHVAKRVVPFRLDRCFVRELKCVTAKALEKGPSDHRPIVVELAQKLAMRRSYA</sequence>
<accession>A0A3B0U880</accession>
<proteinExistence type="predicted"/>
<dbReference type="SUPFAM" id="SSF56219">
    <property type="entry name" value="DNase I-like"/>
    <property type="match status" value="1"/>
</dbReference>
<organism evidence="2">
    <name type="scientific">hydrothermal vent metagenome</name>
    <dbReference type="NCBI Taxonomy" id="652676"/>
    <lineage>
        <taxon>unclassified sequences</taxon>
        <taxon>metagenomes</taxon>
        <taxon>ecological metagenomes</taxon>
    </lineage>
</organism>
<dbReference type="Gene3D" id="3.60.10.10">
    <property type="entry name" value="Endonuclease/exonuclease/phosphatase"/>
    <property type="match status" value="1"/>
</dbReference>
<dbReference type="GO" id="GO:0003824">
    <property type="term" value="F:catalytic activity"/>
    <property type="evidence" value="ECO:0007669"/>
    <property type="project" value="InterPro"/>
</dbReference>
<evidence type="ECO:0000313" key="2">
    <source>
        <dbReference type="EMBL" id="VAW21697.1"/>
    </source>
</evidence>
<reference evidence="2" key="1">
    <citation type="submission" date="2018-06" db="EMBL/GenBank/DDBJ databases">
        <authorList>
            <person name="Zhirakovskaya E."/>
        </authorList>
    </citation>
    <scope>NUCLEOTIDE SEQUENCE</scope>
</reference>
<dbReference type="InterPro" id="IPR036691">
    <property type="entry name" value="Endo/exonu/phosph_ase_sf"/>
</dbReference>
<feature type="domain" description="Endonuclease/exonuclease/phosphatase" evidence="1">
    <location>
        <begin position="7"/>
        <end position="193"/>
    </location>
</feature>
<gene>
    <name evidence="2" type="ORF">MNBD_ALPHA12-82</name>
</gene>
<protein>
    <submittedName>
        <fullName evidence="2">Membrane-spanning protein</fullName>
    </submittedName>
</protein>
<name>A0A3B0U880_9ZZZZ</name>